<dbReference type="Proteomes" id="UP001149860">
    <property type="component" value="Chromosome"/>
</dbReference>
<accession>A0ACD5DHI0</accession>
<keyword evidence="1" id="KW-0489">Methyltransferase</keyword>
<organism evidence="1 2">
    <name type="scientific">Lentilactobacillus terminaliae</name>
    <dbReference type="NCBI Taxonomy" id="3003483"/>
    <lineage>
        <taxon>Bacteria</taxon>
        <taxon>Bacillati</taxon>
        <taxon>Bacillota</taxon>
        <taxon>Bacilli</taxon>
        <taxon>Lactobacillales</taxon>
        <taxon>Lactobacillaceae</taxon>
        <taxon>Lentilactobacillus</taxon>
    </lineage>
</organism>
<gene>
    <name evidence="1" type="ORF">O0236_004735</name>
</gene>
<proteinExistence type="predicted"/>
<evidence type="ECO:0000313" key="1">
    <source>
        <dbReference type="EMBL" id="XFD40611.1"/>
    </source>
</evidence>
<keyword evidence="1" id="KW-0808">Transferase</keyword>
<keyword evidence="2" id="KW-1185">Reference proteome</keyword>
<reference evidence="1" key="1">
    <citation type="submission" date="2024-08" db="EMBL/GenBank/DDBJ databases">
        <title>Lentilactobacillus sp. nov., isolated from tree bark.</title>
        <authorList>
            <person name="Phuengjayaem S."/>
            <person name="Tanasupawat S."/>
        </authorList>
    </citation>
    <scope>NUCLEOTIDE SEQUENCE</scope>
    <source>
        <strain evidence="1">SPB1-3</strain>
    </source>
</reference>
<name>A0ACD5DHI0_9LACO</name>
<protein>
    <submittedName>
        <fullName evidence="1">Class I SAM-dependent methyltransferase</fullName>
    </submittedName>
</protein>
<sequence>MIYEKFAKFYDELFDDELYTKWGNYFEQRVSKSASIMDLACGTGKLAIELIRRGYNVTGSDISEDMLKLASEHAQVANVNLPLIQMDMLEMDGLTTFDAISCFDDSLCYLIEDGQLLRAFQQVNAHLNPGGTFLFDVITPYQTDEVYPGYMFNDRTEDSAFMWSSYSTDDSEHAIEHDLVFFLFNEEKNAYDAYNEIHDERSFEFAVYQHMLNDAGFKDIKVTTDFGNQPYQEKVKRWFIECTKG</sequence>
<dbReference type="EMBL" id="CP168151">
    <property type="protein sequence ID" value="XFD40611.1"/>
    <property type="molecule type" value="Genomic_DNA"/>
</dbReference>
<evidence type="ECO:0000313" key="2">
    <source>
        <dbReference type="Proteomes" id="UP001149860"/>
    </source>
</evidence>